<accession>A0AAI8VN29</accession>
<evidence type="ECO:0000313" key="2">
    <source>
        <dbReference type="Proteomes" id="UP001295740"/>
    </source>
</evidence>
<reference evidence="1" key="1">
    <citation type="submission" date="2023-10" db="EMBL/GenBank/DDBJ databases">
        <authorList>
            <person name="Hackl T."/>
        </authorList>
    </citation>
    <scope>NUCLEOTIDE SEQUENCE</scope>
</reference>
<dbReference type="Gene3D" id="1.10.10.10">
    <property type="entry name" value="Winged helix-like DNA-binding domain superfamily/Winged helix DNA-binding domain"/>
    <property type="match status" value="1"/>
</dbReference>
<dbReference type="PANTHER" id="PTHR43712:SF12">
    <property type="entry name" value="STERIGMATOCYSTIN 8-O-METHYLTRANSFERASE"/>
    <property type="match status" value="1"/>
</dbReference>
<dbReference type="InterPro" id="IPR036390">
    <property type="entry name" value="WH_DNA-bd_sf"/>
</dbReference>
<keyword evidence="2" id="KW-1185">Reference proteome</keyword>
<proteinExistence type="predicted"/>
<name>A0AAI8VN29_9PEZI</name>
<comment type="caution">
    <text evidence="1">The sequence shown here is derived from an EMBL/GenBank/DDBJ whole genome shotgun (WGS) entry which is preliminary data.</text>
</comment>
<sequence length="121" mass="13506">MSTSHNSEQAITHFRLAYASTVSGKATFAEIAAISRLDEVTTRHIIRHAVAQNIFEEPRPGIVSHNAASRIIAEDDALHDWVGAHSDELWQAASQTCNELEKWPRSEEAHEIGFEWSIGQD</sequence>
<dbReference type="EMBL" id="CAUWAG010000018">
    <property type="protein sequence ID" value="CAJ2510871.1"/>
    <property type="molecule type" value="Genomic_DNA"/>
</dbReference>
<dbReference type="PANTHER" id="PTHR43712">
    <property type="entry name" value="PUTATIVE (AFU_ORTHOLOGUE AFUA_4G14580)-RELATED"/>
    <property type="match status" value="1"/>
</dbReference>
<evidence type="ECO:0000313" key="1">
    <source>
        <dbReference type="EMBL" id="CAJ2510871.1"/>
    </source>
</evidence>
<dbReference type="Proteomes" id="UP001295740">
    <property type="component" value="Unassembled WGS sequence"/>
</dbReference>
<dbReference type="SUPFAM" id="SSF46785">
    <property type="entry name" value="Winged helix' DNA-binding domain"/>
    <property type="match status" value="1"/>
</dbReference>
<dbReference type="InterPro" id="IPR036388">
    <property type="entry name" value="WH-like_DNA-bd_sf"/>
</dbReference>
<dbReference type="AlphaFoldDB" id="A0AAI8VN29"/>
<protein>
    <submittedName>
        <fullName evidence="1">Uu.00g064960.m01.CDS01</fullName>
    </submittedName>
</protein>
<organism evidence="1 2">
    <name type="scientific">Anthostomella pinea</name>
    <dbReference type="NCBI Taxonomy" id="933095"/>
    <lineage>
        <taxon>Eukaryota</taxon>
        <taxon>Fungi</taxon>
        <taxon>Dikarya</taxon>
        <taxon>Ascomycota</taxon>
        <taxon>Pezizomycotina</taxon>
        <taxon>Sordariomycetes</taxon>
        <taxon>Xylariomycetidae</taxon>
        <taxon>Xylariales</taxon>
        <taxon>Xylariaceae</taxon>
        <taxon>Anthostomella</taxon>
    </lineage>
</organism>
<gene>
    <name evidence="1" type="ORF">KHLLAP_LOCUS11339</name>
</gene>